<accession>A0A6A5TJ44</accession>
<sequence length="293" mass="32109">MAPSSLSPTSSSSSSSLLSPTSSPTSSSSMEMEPHFLSLPPRRKPRVSAEHTLNRVRENQRRHRARRKDYIATLEEKLADTERQLAEARAEIEVLRRERETAVGVVRPVFCDHEDGDGGGGVMGEARKDSLMEDDSDGDGDIGGFEDGRDEEMTVISPQTPPDLTPFLTADEILTIDNLPSRIPIETLSTGPPPCCEDVPSSTTTPPSLSSSPSSPSPECSSCHERPAPLPTESTTLCAQAYAMIQQQNFRGIDASTIRLWLYQGYRRARREGEGCRVENGTLFRLLDYISGI</sequence>
<feature type="compositionally biased region" description="Basic and acidic residues" evidence="2">
    <location>
        <begin position="47"/>
        <end position="59"/>
    </location>
</feature>
<dbReference type="PANTHER" id="PTHR42070:SF1">
    <property type="entry name" value="FILAMENT ASSOCIATED PROTEIN, PUTATIVE (AFU_ORTHOLOGUE AFUA_8G06630)-RELATED"/>
    <property type="match status" value="1"/>
</dbReference>
<evidence type="ECO:0008006" key="5">
    <source>
        <dbReference type="Google" id="ProtNLM"/>
    </source>
</evidence>
<dbReference type="SUPFAM" id="SSF57959">
    <property type="entry name" value="Leucine zipper domain"/>
    <property type="match status" value="1"/>
</dbReference>
<dbReference type="AlphaFoldDB" id="A0A6A5TJ44"/>
<evidence type="ECO:0000313" key="4">
    <source>
        <dbReference type="Proteomes" id="UP000800035"/>
    </source>
</evidence>
<keyword evidence="1" id="KW-0175">Coiled coil</keyword>
<keyword evidence="4" id="KW-1185">Reference proteome</keyword>
<dbReference type="EMBL" id="ML977007">
    <property type="protein sequence ID" value="KAF1952863.1"/>
    <property type="molecule type" value="Genomic_DNA"/>
</dbReference>
<feature type="region of interest" description="Disordered" evidence="2">
    <location>
        <begin position="184"/>
        <end position="228"/>
    </location>
</feature>
<organism evidence="3 4">
    <name type="scientific">Byssothecium circinans</name>
    <dbReference type="NCBI Taxonomy" id="147558"/>
    <lineage>
        <taxon>Eukaryota</taxon>
        <taxon>Fungi</taxon>
        <taxon>Dikarya</taxon>
        <taxon>Ascomycota</taxon>
        <taxon>Pezizomycotina</taxon>
        <taxon>Dothideomycetes</taxon>
        <taxon>Pleosporomycetidae</taxon>
        <taxon>Pleosporales</taxon>
        <taxon>Massarineae</taxon>
        <taxon>Massarinaceae</taxon>
        <taxon>Byssothecium</taxon>
    </lineage>
</organism>
<reference evidence="3" key="1">
    <citation type="journal article" date="2020" name="Stud. Mycol.">
        <title>101 Dothideomycetes genomes: a test case for predicting lifestyles and emergence of pathogens.</title>
        <authorList>
            <person name="Haridas S."/>
            <person name="Albert R."/>
            <person name="Binder M."/>
            <person name="Bloem J."/>
            <person name="Labutti K."/>
            <person name="Salamov A."/>
            <person name="Andreopoulos B."/>
            <person name="Baker S."/>
            <person name="Barry K."/>
            <person name="Bills G."/>
            <person name="Bluhm B."/>
            <person name="Cannon C."/>
            <person name="Castanera R."/>
            <person name="Culley D."/>
            <person name="Daum C."/>
            <person name="Ezra D."/>
            <person name="Gonzalez J."/>
            <person name="Henrissat B."/>
            <person name="Kuo A."/>
            <person name="Liang C."/>
            <person name="Lipzen A."/>
            <person name="Lutzoni F."/>
            <person name="Magnuson J."/>
            <person name="Mondo S."/>
            <person name="Nolan M."/>
            <person name="Ohm R."/>
            <person name="Pangilinan J."/>
            <person name="Park H.-J."/>
            <person name="Ramirez L."/>
            <person name="Alfaro M."/>
            <person name="Sun H."/>
            <person name="Tritt A."/>
            <person name="Yoshinaga Y."/>
            <person name="Zwiers L.-H."/>
            <person name="Turgeon B."/>
            <person name="Goodwin S."/>
            <person name="Spatafora J."/>
            <person name="Crous P."/>
            <person name="Grigoriev I."/>
        </authorList>
    </citation>
    <scope>NUCLEOTIDE SEQUENCE</scope>
    <source>
        <strain evidence="3">CBS 675.92</strain>
    </source>
</reference>
<feature type="compositionally biased region" description="Low complexity" evidence="2">
    <location>
        <begin position="200"/>
        <end position="221"/>
    </location>
</feature>
<feature type="region of interest" description="Disordered" evidence="2">
    <location>
        <begin position="1"/>
        <end position="64"/>
    </location>
</feature>
<dbReference type="GO" id="GO:0003700">
    <property type="term" value="F:DNA-binding transcription factor activity"/>
    <property type="evidence" value="ECO:0007669"/>
    <property type="project" value="InterPro"/>
</dbReference>
<feature type="coiled-coil region" evidence="1">
    <location>
        <begin position="71"/>
        <end position="105"/>
    </location>
</feature>
<evidence type="ECO:0000313" key="3">
    <source>
        <dbReference type="EMBL" id="KAF1952863.1"/>
    </source>
</evidence>
<dbReference type="OrthoDB" id="4505928at2759"/>
<feature type="compositionally biased region" description="Low complexity" evidence="2">
    <location>
        <begin position="1"/>
        <end position="29"/>
    </location>
</feature>
<name>A0A6A5TJ44_9PLEO</name>
<dbReference type="CDD" id="cd14688">
    <property type="entry name" value="bZIP_YAP"/>
    <property type="match status" value="1"/>
</dbReference>
<proteinExistence type="predicted"/>
<gene>
    <name evidence="3" type="ORF">CC80DRAFT_596288</name>
</gene>
<dbReference type="InterPro" id="IPR046347">
    <property type="entry name" value="bZIP_sf"/>
</dbReference>
<dbReference type="Proteomes" id="UP000800035">
    <property type="component" value="Unassembled WGS sequence"/>
</dbReference>
<dbReference type="PANTHER" id="PTHR42070">
    <property type="entry name" value="FILAMENT ASSOCIATED PROTEIN, PUTATIVE (AFU_ORTHOLOGUE AFUA_8G06630)-RELATED"/>
    <property type="match status" value="1"/>
</dbReference>
<protein>
    <recommendedName>
        <fullName evidence="5">BZIP domain-containing protein</fullName>
    </recommendedName>
</protein>
<evidence type="ECO:0000256" key="2">
    <source>
        <dbReference type="SAM" id="MobiDB-lite"/>
    </source>
</evidence>
<evidence type="ECO:0000256" key="1">
    <source>
        <dbReference type="SAM" id="Coils"/>
    </source>
</evidence>